<organism evidence="2 3">
    <name type="scientific">Acidisoma silvae</name>
    <dbReference type="NCBI Taxonomy" id="2802396"/>
    <lineage>
        <taxon>Bacteria</taxon>
        <taxon>Pseudomonadati</taxon>
        <taxon>Pseudomonadota</taxon>
        <taxon>Alphaproteobacteria</taxon>
        <taxon>Acetobacterales</taxon>
        <taxon>Acidocellaceae</taxon>
        <taxon>Acidisoma</taxon>
    </lineage>
</organism>
<dbReference type="Pfam" id="PF04577">
    <property type="entry name" value="Glyco_transf_61"/>
    <property type="match status" value="1"/>
</dbReference>
<feature type="domain" description="Glycosyltransferase 61 catalytic" evidence="1">
    <location>
        <begin position="73"/>
        <end position="256"/>
    </location>
</feature>
<protein>
    <submittedName>
        <fullName evidence="2">Glycosyltransferase family 61 protein</fullName>
    </submittedName>
</protein>
<dbReference type="InterPro" id="IPR049625">
    <property type="entry name" value="Glyco_transf_61_cat"/>
</dbReference>
<keyword evidence="3" id="KW-1185">Reference proteome</keyword>
<evidence type="ECO:0000313" key="2">
    <source>
        <dbReference type="EMBL" id="MCB8873625.1"/>
    </source>
</evidence>
<sequence>MLKDEVDIIADALVTPLPRDRNCGLFSNGQAVLKSIHLNGPKAPEANPSIAPVVEVKDSLEEAIFGGVAFNHFGHFIMESLGRLWMVNDDQYRHLPILMHSPWRQPPLENKDHFFPILLDFLEIDPRRLKIVSQPMHIGKLHLPSQLYGFHTFDDVSPVFVDFLRVAQRNISALSKDYTLDSEKVFISRSEWQKTAPRRGIVAGAQAFDDYLSAEGWLVIQPEQLNLRDQMKIYASAKHILISEGSAQHSFILLPDITASVTVLLRRPNNWDKTRVTKQFGGLGCTAQTIQDIEKTYFFGQPSWSGLTVVNHDLVSEKLKVSGLVSETFTKWEGMKAQNVNASLREYIAAIHEDDSFIDFLTKI</sequence>
<reference evidence="2" key="1">
    <citation type="journal article" date="2021" name="Microorganisms">
        <title>Acidisoma silvae sp. nov. and Acidisomacellulosilytica sp. nov., Two Acidophilic Bacteria Isolated from Decaying Wood, Hydrolyzing Cellulose and Producing Poly-3-hydroxybutyrate.</title>
        <authorList>
            <person name="Mieszkin S."/>
            <person name="Pouder E."/>
            <person name="Uroz S."/>
            <person name="Simon-Colin C."/>
            <person name="Alain K."/>
        </authorList>
    </citation>
    <scope>NUCLEOTIDE SEQUENCE</scope>
    <source>
        <strain evidence="2">HW T2.11</strain>
    </source>
</reference>
<dbReference type="AlphaFoldDB" id="A0A963YMS1"/>
<dbReference type="EMBL" id="JAESVB010000001">
    <property type="protein sequence ID" value="MCB8873625.1"/>
    <property type="molecule type" value="Genomic_DNA"/>
</dbReference>
<dbReference type="Proteomes" id="UP000708298">
    <property type="component" value="Unassembled WGS sequence"/>
</dbReference>
<gene>
    <name evidence="2" type="ORF">ASILVAE211_00415</name>
</gene>
<comment type="caution">
    <text evidence="2">The sequence shown here is derived from an EMBL/GenBank/DDBJ whole genome shotgun (WGS) entry which is preliminary data.</text>
</comment>
<dbReference type="RefSeq" id="WP_227319314.1">
    <property type="nucleotide sequence ID" value="NZ_JAESVB010000001.1"/>
</dbReference>
<reference evidence="2" key="2">
    <citation type="submission" date="2021-01" db="EMBL/GenBank/DDBJ databases">
        <authorList>
            <person name="Mieszkin S."/>
            <person name="Pouder E."/>
            <person name="Alain K."/>
        </authorList>
    </citation>
    <scope>NUCLEOTIDE SEQUENCE</scope>
    <source>
        <strain evidence="2">HW T2.11</strain>
    </source>
</reference>
<accession>A0A963YMS1</accession>
<evidence type="ECO:0000313" key="3">
    <source>
        <dbReference type="Proteomes" id="UP000708298"/>
    </source>
</evidence>
<proteinExistence type="predicted"/>
<evidence type="ECO:0000259" key="1">
    <source>
        <dbReference type="Pfam" id="PF04577"/>
    </source>
</evidence>
<name>A0A963YMS1_9PROT</name>
<dbReference type="GO" id="GO:0016757">
    <property type="term" value="F:glycosyltransferase activity"/>
    <property type="evidence" value="ECO:0007669"/>
    <property type="project" value="InterPro"/>
</dbReference>